<dbReference type="SMART" id="SM00245">
    <property type="entry name" value="TSPc"/>
    <property type="match status" value="1"/>
</dbReference>
<dbReference type="AlphaFoldDB" id="A0A0B5KNH1"/>
<dbReference type="SUPFAM" id="SSF52096">
    <property type="entry name" value="ClpP/crotonase"/>
    <property type="match status" value="1"/>
</dbReference>
<dbReference type="Pfam" id="PF03572">
    <property type="entry name" value="Peptidase_S41"/>
    <property type="match status" value="1"/>
</dbReference>
<proteinExistence type="predicted"/>
<protein>
    <submittedName>
        <fullName evidence="2">S41 family peptidase</fullName>
    </submittedName>
</protein>
<dbReference type="PANTHER" id="PTHR32060">
    <property type="entry name" value="TAIL-SPECIFIC PROTEASE"/>
    <property type="match status" value="1"/>
</dbReference>
<dbReference type="InterPro" id="IPR005151">
    <property type="entry name" value="Tail-specific_protease"/>
</dbReference>
<dbReference type="GO" id="GO:0007165">
    <property type="term" value="P:signal transduction"/>
    <property type="evidence" value="ECO:0007669"/>
    <property type="project" value="TreeGrafter"/>
</dbReference>
<dbReference type="GO" id="GO:0008236">
    <property type="term" value="F:serine-type peptidase activity"/>
    <property type="evidence" value="ECO:0007669"/>
    <property type="project" value="InterPro"/>
</dbReference>
<dbReference type="GO" id="GO:0030288">
    <property type="term" value="C:outer membrane-bounded periplasmic space"/>
    <property type="evidence" value="ECO:0007669"/>
    <property type="project" value="TreeGrafter"/>
</dbReference>
<organism evidence="2">
    <name type="scientific">Firmicutes bacterium enrichment culture clone fosmid MGS-M2</name>
    <dbReference type="NCBI Taxonomy" id="1549349"/>
    <lineage>
        <taxon>Bacteria</taxon>
        <taxon>Bacillati</taxon>
        <taxon>Bacillota</taxon>
        <taxon>environmental samples</taxon>
    </lineage>
</organism>
<dbReference type="GO" id="GO:0004175">
    <property type="term" value="F:endopeptidase activity"/>
    <property type="evidence" value="ECO:0007669"/>
    <property type="project" value="TreeGrafter"/>
</dbReference>
<evidence type="ECO:0000259" key="1">
    <source>
        <dbReference type="SMART" id="SM00245"/>
    </source>
</evidence>
<reference evidence="2" key="1">
    <citation type="journal article" date="2015" name="Environ. Microbiol.">
        <title>Pressure adaptation is linked to thermal adaptation in salt-saturated marine habitats.</title>
        <authorList>
            <consortium name="The MAMBA Consortium"/>
            <person name="Alcaide M."/>
            <person name="Stogios P.J."/>
            <person name="Lafraya A."/>
            <person name="Tchigvintsev A."/>
            <person name="Flick R."/>
            <person name="Bargiela R."/>
            <person name="Chernikova T.N."/>
            <person name="Reva O.N."/>
            <person name="Hai T."/>
            <person name="Leggewie C.C."/>
            <person name="Katzke N."/>
            <person name="La Cono V."/>
            <person name="Matesanz R."/>
            <person name="Jebbar M."/>
            <person name="Jaeger K.E."/>
            <person name="Yakimov M.M."/>
            <person name="Yakunin A.F."/>
            <person name="Golyshin P.N."/>
            <person name="Golyshina O.V."/>
            <person name="Savchenko A."/>
            <person name="Ferrer M."/>
        </authorList>
    </citation>
    <scope>NUCLEOTIDE SEQUENCE</scope>
</reference>
<dbReference type="EMBL" id="KF831415">
    <property type="protein sequence ID" value="AJG37971.1"/>
    <property type="molecule type" value="Genomic_DNA"/>
</dbReference>
<dbReference type="InterPro" id="IPR029045">
    <property type="entry name" value="ClpP/crotonase-like_dom_sf"/>
</dbReference>
<feature type="domain" description="Tail specific protease" evidence="1">
    <location>
        <begin position="101"/>
        <end position="309"/>
    </location>
</feature>
<dbReference type="GO" id="GO:0006508">
    <property type="term" value="P:proteolysis"/>
    <property type="evidence" value="ECO:0007669"/>
    <property type="project" value="InterPro"/>
</dbReference>
<sequence length="333" mass="36471">MPQMEDTALVDEEMPDDMRKFTYHFLALSFDLIYGLKEVKEIESGHDYLSNYMKTMILGDDDDLSNAMKDAQYGLDDPHSGYLMTGYYDGVRDLGLSINDIGPRWRAMVEYSWQDHITDYCGSFTENVSYEVNADGTIAVVNITGFSLDAVNDTDTAKEFGEKLAQIQNLGTVESIVIDLSCNGGGTIGIALQVLGYVTDDPITVYSKNPTDLTEETWTTTSTVDALTGIDWYIMTSPSTFSAANLVTSIASDQGLATIIGRQSSGGACSVAYIYLPDGSIINMSSDWMLTNDQFESIEFGIPVDVSASNLVNNDGTINFDKIEEIVANNQAE</sequence>
<dbReference type="Gene3D" id="3.90.226.10">
    <property type="entry name" value="2-enoyl-CoA Hydratase, Chain A, domain 1"/>
    <property type="match status" value="1"/>
</dbReference>
<accession>A0A0B5KNH1</accession>
<name>A0A0B5KNH1_9FIRM</name>
<dbReference type="PANTHER" id="PTHR32060:SF30">
    <property type="entry name" value="CARBOXY-TERMINAL PROCESSING PROTEASE CTPA"/>
    <property type="match status" value="1"/>
</dbReference>
<evidence type="ECO:0000313" key="2">
    <source>
        <dbReference type="EMBL" id="AJG37971.1"/>
    </source>
</evidence>